<sequence>MKSYLVLILFAFYSLHAFSQEGSKNFIDQNYIEVIGMAEKEIMPNEIYLKVVISEKDNKAKESLEQLESKMINKLEGIGLDIEKQLSIQDLGSNFQFYFLLKTDIFSTREYEILVYDAHSAAKVIVGLEEVGISNISISKMDHNDLESITMDLKQEAILNAKKKADKLSQALGQKAGRAIYIFEMDEADLSQVLSGRVAGLRIRGASSIYGSSAPKAANVNFDKIKIKSKIQVRFILE</sequence>
<accession>A0ABT3CWN1</accession>
<evidence type="ECO:0000313" key="2">
    <source>
        <dbReference type="EMBL" id="MCV9388098.1"/>
    </source>
</evidence>
<keyword evidence="1" id="KW-0732">Signal</keyword>
<comment type="caution">
    <text evidence="2">The sequence shown here is derived from an EMBL/GenBank/DDBJ whole genome shotgun (WGS) entry which is preliminary data.</text>
</comment>
<protein>
    <submittedName>
        <fullName evidence="2">SIMPL domain-containing protein</fullName>
    </submittedName>
</protein>
<dbReference type="Pfam" id="PF04402">
    <property type="entry name" value="SIMPL"/>
    <property type="match status" value="1"/>
</dbReference>
<dbReference type="InterPro" id="IPR007497">
    <property type="entry name" value="SIMPL/DUF541"/>
</dbReference>
<dbReference type="Gene3D" id="3.30.110.170">
    <property type="entry name" value="Protein of unknown function (DUF541), domain 1"/>
    <property type="match status" value="1"/>
</dbReference>
<dbReference type="Proteomes" id="UP001300692">
    <property type="component" value="Unassembled WGS sequence"/>
</dbReference>
<keyword evidence="3" id="KW-1185">Reference proteome</keyword>
<organism evidence="2 3">
    <name type="scientific">Reichenbachiella ulvae</name>
    <dbReference type="NCBI Taxonomy" id="2980104"/>
    <lineage>
        <taxon>Bacteria</taxon>
        <taxon>Pseudomonadati</taxon>
        <taxon>Bacteroidota</taxon>
        <taxon>Cytophagia</taxon>
        <taxon>Cytophagales</taxon>
        <taxon>Reichenbachiellaceae</taxon>
        <taxon>Reichenbachiella</taxon>
    </lineage>
</organism>
<dbReference type="EMBL" id="JAOYOD010000001">
    <property type="protein sequence ID" value="MCV9388098.1"/>
    <property type="molecule type" value="Genomic_DNA"/>
</dbReference>
<dbReference type="PANTHER" id="PTHR34387:SF1">
    <property type="entry name" value="PERIPLASMIC IMMUNOGENIC PROTEIN"/>
    <property type="match status" value="1"/>
</dbReference>
<evidence type="ECO:0000313" key="3">
    <source>
        <dbReference type="Proteomes" id="UP001300692"/>
    </source>
</evidence>
<feature type="chain" id="PRO_5047490640" evidence="1">
    <location>
        <begin position="20"/>
        <end position="238"/>
    </location>
</feature>
<name>A0ABT3CWN1_9BACT</name>
<feature type="signal peptide" evidence="1">
    <location>
        <begin position="1"/>
        <end position="19"/>
    </location>
</feature>
<gene>
    <name evidence="2" type="ORF">N7U62_15560</name>
</gene>
<reference evidence="2 3" key="1">
    <citation type="submission" date="2022-10" db="EMBL/GenBank/DDBJ databases">
        <title>Comparative genomics and taxonomic characterization of three novel marine species of genus Reichenbachiella exhibiting antioxidant and polysaccharide degradation activities.</title>
        <authorList>
            <person name="Muhammad N."/>
            <person name="Lee Y.-J."/>
            <person name="Ko J."/>
            <person name="Kim S.-G."/>
        </authorList>
    </citation>
    <scope>NUCLEOTIDE SEQUENCE [LARGE SCALE GENOMIC DNA]</scope>
    <source>
        <strain evidence="2 3">ABR2-5</strain>
    </source>
</reference>
<dbReference type="RefSeq" id="WP_264138924.1">
    <property type="nucleotide sequence ID" value="NZ_JAOYOD010000001.1"/>
</dbReference>
<proteinExistence type="predicted"/>
<dbReference type="PANTHER" id="PTHR34387">
    <property type="entry name" value="SLR1258 PROTEIN"/>
    <property type="match status" value="1"/>
</dbReference>
<evidence type="ECO:0000256" key="1">
    <source>
        <dbReference type="SAM" id="SignalP"/>
    </source>
</evidence>
<dbReference type="InterPro" id="IPR052022">
    <property type="entry name" value="26kDa_periplasmic_antigen"/>
</dbReference>